<proteinExistence type="predicted"/>
<accession>A0A1L9VE01</accession>
<evidence type="ECO:0000313" key="1">
    <source>
        <dbReference type="EMBL" id="OJJ82042.1"/>
    </source>
</evidence>
<gene>
    <name evidence="1" type="ORF">ASPGLDRAFT_97510</name>
</gene>
<organism evidence="1 2">
    <name type="scientific">Aspergillus glaucus CBS 516.65</name>
    <dbReference type="NCBI Taxonomy" id="1160497"/>
    <lineage>
        <taxon>Eukaryota</taxon>
        <taxon>Fungi</taxon>
        <taxon>Dikarya</taxon>
        <taxon>Ascomycota</taxon>
        <taxon>Pezizomycotina</taxon>
        <taxon>Eurotiomycetes</taxon>
        <taxon>Eurotiomycetidae</taxon>
        <taxon>Eurotiales</taxon>
        <taxon>Aspergillaceae</taxon>
        <taxon>Aspergillus</taxon>
        <taxon>Aspergillus subgen. Aspergillus</taxon>
    </lineage>
</organism>
<name>A0A1L9VE01_ASPGL</name>
<dbReference type="EMBL" id="KV878903">
    <property type="protein sequence ID" value="OJJ82042.1"/>
    <property type="molecule type" value="Genomic_DNA"/>
</dbReference>
<protein>
    <recommendedName>
        <fullName evidence="3">Pyoverdine biosynthesis</fullName>
    </recommendedName>
</protein>
<dbReference type="STRING" id="1160497.A0A1L9VE01"/>
<evidence type="ECO:0000313" key="2">
    <source>
        <dbReference type="Proteomes" id="UP000184300"/>
    </source>
</evidence>
<feature type="non-terminal residue" evidence="1">
    <location>
        <position position="321"/>
    </location>
</feature>
<dbReference type="OrthoDB" id="429813at2759"/>
<reference evidence="2" key="1">
    <citation type="journal article" date="2017" name="Genome Biol.">
        <title>Comparative genomics reveals high biological diversity and specific adaptations in the industrially and medically important fungal genus Aspergillus.</title>
        <authorList>
            <person name="de Vries R.P."/>
            <person name="Riley R."/>
            <person name="Wiebenga A."/>
            <person name="Aguilar-Osorio G."/>
            <person name="Amillis S."/>
            <person name="Uchima C.A."/>
            <person name="Anderluh G."/>
            <person name="Asadollahi M."/>
            <person name="Askin M."/>
            <person name="Barry K."/>
            <person name="Battaglia E."/>
            <person name="Bayram O."/>
            <person name="Benocci T."/>
            <person name="Braus-Stromeyer S.A."/>
            <person name="Caldana C."/>
            <person name="Canovas D."/>
            <person name="Cerqueira G.C."/>
            <person name="Chen F."/>
            <person name="Chen W."/>
            <person name="Choi C."/>
            <person name="Clum A."/>
            <person name="Dos Santos R.A."/>
            <person name="Damasio A.R."/>
            <person name="Diallinas G."/>
            <person name="Emri T."/>
            <person name="Fekete E."/>
            <person name="Flipphi M."/>
            <person name="Freyberg S."/>
            <person name="Gallo A."/>
            <person name="Gournas C."/>
            <person name="Habgood R."/>
            <person name="Hainaut M."/>
            <person name="Harispe M.L."/>
            <person name="Henrissat B."/>
            <person name="Hilden K.S."/>
            <person name="Hope R."/>
            <person name="Hossain A."/>
            <person name="Karabika E."/>
            <person name="Karaffa L."/>
            <person name="Karanyi Z."/>
            <person name="Krasevec N."/>
            <person name="Kuo A."/>
            <person name="Kusch H."/>
            <person name="LaButti K."/>
            <person name="Lagendijk E.L."/>
            <person name="Lapidus A."/>
            <person name="Levasseur A."/>
            <person name="Lindquist E."/>
            <person name="Lipzen A."/>
            <person name="Logrieco A.F."/>
            <person name="MacCabe A."/>
            <person name="Maekelae M.R."/>
            <person name="Malavazi I."/>
            <person name="Melin P."/>
            <person name="Meyer V."/>
            <person name="Mielnichuk N."/>
            <person name="Miskei M."/>
            <person name="Molnar A.P."/>
            <person name="Mule G."/>
            <person name="Ngan C.Y."/>
            <person name="Orejas M."/>
            <person name="Orosz E."/>
            <person name="Ouedraogo J.P."/>
            <person name="Overkamp K.M."/>
            <person name="Park H.-S."/>
            <person name="Perrone G."/>
            <person name="Piumi F."/>
            <person name="Punt P.J."/>
            <person name="Ram A.F."/>
            <person name="Ramon A."/>
            <person name="Rauscher S."/>
            <person name="Record E."/>
            <person name="Riano-Pachon D.M."/>
            <person name="Robert V."/>
            <person name="Roehrig J."/>
            <person name="Ruller R."/>
            <person name="Salamov A."/>
            <person name="Salih N.S."/>
            <person name="Samson R.A."/>
            <person name="Sandor E."/>
            <person name="Sanguinetti M."/>
            <person name="Schuetze T."/>
            <person name="Sepcic K."/>
            <person name="Shelest E."/>
            <person name="Sherlock G."/>
            <person name="Sophianopoulou V."/>
            <person name="Squina F.M."/>
            <person name="Sun H."/>
            <person name="Susca A."/>
            <person name="Todd R.B."/>
            <person name="Tsang A."/>
            <person name="Unkles S.E."/>
            <person name="van de Wiele N."/>
            <person name="van Rossen-Uffink D."/>
            <person name="Oliveira J.V."/>
            <person name="Vesth T.C."/>
            <person name="Visser J."/>
            <person name="Yu J.-H."/>
            <person name="Zhou M."/>
            <person name="Andersen M.R."/>
            <person name="Archer D.B."/>
            <person name="Baker S.E."/>
            <person name="Benoit I."/>
            <person name="Brakhage A.A."/>
            <person name="Braus G.H."/>
            <person name="Fischer R."/>
            <person name="Frisvad J.C."/>
            <person name="Goldman G.H."/>
            <person name="Houbraken J."/>
            <person name="Oakley B."/>
            <person name="Pocsi I."/>
            <person name="Scazzocchio C."/>
            <person name="Seiboth B."/>
            <person name="vanKuyk P.A."/>
            <person name="Wortman J."/>
            <person name="Dyer P.S."/>
            <person name="Grigoriev I.V."/>
        </authorList>
    </citation>
    <scope>NUCLEOTIDE SEQUENCE [LARGE SCALE GENOMIC DNA]</scope>
    <source>
        <strain evidence="2">CBS 516.65</strain>
    </source>
</reference>
<sequence length="321" mass="36286">LDVLQTYFWKAEDDAGGCDSYWPGRENFKGHVVHWMELGEPVRMALPAFPFKSTNMDKVLGVLPDYAEYLGLCRLNQMCVDVREFYSPGAEVTIAADGVVFNDLLMVSDEDVWNYGQAVREMVQKNGFDQNLKVVHAMEILFLAMIDPTTKSTKLTEEIFYKTIDSSRDLIINGFCQSENDTQKLVDEDIDSRLTYNGMRAFVKIDLANTSIRKNAASKKDYLNEMSTLALKMMGRSEGFGKLIRAAMPHHVRLSIHPSYGTAKLSICLVPQLPGFTARAPWMSCIAVDRQGANHTAHARDVRVTHQLVVENGMPWMFVER</sequence>
<dbReference type="PANTHER" id="PTHR37285">
    <property type="entry name" value="SPORE WALL MATURATION PROTEIN DIT1"/>
    <property type="match status" value="1"/>
</dbReference>
<keyword evidence="2" id="KW-1185">Reference proteome</keyword>
<dbReference type="PANTHER" id="PTHR37285:SF5">
    <property type="entry name" value="SPORE WALL MATURATION PROTEIN DIT1"/>
    <property type="match status" value="1"/>
</dbReference>
<dbReference type="Pfam" id="PF05141">
    <property type="entry name" value="DIT1_PvcA"/>
    <property type="match status" value="1"/>
</dbReference>
<dbReference type="RefSeq" id="XP_022398740.1">
    <property type="nucleotide sequence ID" value="XM_022550605.1"/>
</dbReference>
<dbReference type="VEuPathDB" id="FungiDB:ASPGLDRAFT_97510"/>
<evidence type="ECO:0008006" key="3">
    <source>
        <dbReference type="Google" id="ProtNLM"/>
    </source>
</evidence>
<feature type="non-terminal residue" evidence="1">
    <location>
        <position position="1"/>
    </location>
</feature>
<dbReference type="AlphaFoldDB" id="A0A1L9VE01"/>
<dbReference type="GeneID" id="34466865"/>
<dbReference type="Proteomes" id="UP000184300">
    <property type="component" value="Unassembled WGS sequence"/>
</dbReference>
<dbReference type="InterPro" id="IPR007817">
    <property type="entry name" value="Isocyanide_synthase_DIT1"/>
</dbReference>